<keyword evidence="3" id="KW-1185">Reference proteome</keyword>
<organism evidence="2 3">
    <name type="scientific">Choiromyces venosus 120613-1</name>
    <dbReference type="NCBI Taxonomy" id="1336337"/>
    <lineage>
        <taxon>Eukaryota</taxon>
        <taxon>Fungi</taxon>
        <taxon>Dikarya</taxon>
        <taxon>Ascomycota</taxon>
        <taxon>Pezizomycotina</taxon>
        <taxon>Pezizomycetes</taxon>
        <taxon>Pezizales</taxon>
        <taxon>Tuberaceae</taxon>
        <taxon>Choiromyces</taxon>
    </lineage>
</organism>
<reference evidence="2 3" key="1">
    <citation type="journal article" date="2018" name="Nat. Ecol. Evol.">
        <title>Pezizomycetes genomes reveal the molecular basis of ectomycorrhizal truffle lifestyle.</title>
        <authorList>
            <person name="Murat C."/>
            <person name="Payen T."/>
            <person name="Noel B."/>
            <person name="Kuo A."/>
            <person name="Morin E."/>
            <person name="Chen J."/>
            <person name="Kohler A."/>
            <person name="Krizsan K."/>
            <person name="Balestrini R."/>
            <person name="Da Silva C."/>
            <person name="Montanini B."/>
            <person name="Hainaut M."/>
            <person name="Levati E."/>
            <person name="Barry K.W."/>
            <person name="Belfiori B."/>
            <person name="Cichocki N."/>
            <person name="Clum A."/>
            <person name="Dockter R.B."/>
            <person name="Fauchery L."/>
            <person name="Guy J."/>
            <person name="Iotti M."/>
            <person name="Le Tacon F."/>
            <person name="Lindquist E.A."/>
            <person name="Lipzen A."/>
            <person name="Malagnac F."/>
            <person name="Mello A."/>
            <person name="Molinier V."/>
            <person name="Miyauchi S."/>
            <person name="Poulain J."/>
            <person name="Riccioni C."/>
            <person name="Rubini A."/>
            <person name="Sitrit Y."/>
            <person name="Splivallo R."/>
            <person name="Traeger S."/>
            <person name="Wang M."/>
            <person name="Zifcakova L."/>
            <person name="Wipf D."/>
            <person name="Zambonelli A."/>
            <person name="Paolocci F."/>
            <person name="Nowrousian M."/>
            <person name="Ottonello S."/>
            <person name="Baldrian P."/>
            <person name="Spatafora J.W."/>
            <person name="Henrissat B."/>
            <person name="Nagy L.G."/>
            <person name="Aury J.M."/>
            <person name="Wincker P."/>
            <person name="Grigoriev I.V."/>
            <person name="Bonfante P."/>
            <person name="Martin F.M."/>
        </authorList>
    </citation>
    <scope>NUCLEOTIDE SEQUENCE [LARGE SCALE GENOMIC DNA]</scope>
    <source>
        <strain evidence="2 3">120613-1</strain>
    </source>
</reference>
<dbReference type="AlphaFoldDB" id="A0A3N4JRA7"/>
<name>A0A3N4JRA7_9PEZI</name>
<protein>
    <recommendedName>
        <fullName evidence="4">Secreted protein</fullName>
    </recommendedName>
</protein>
<evidence type="ECO:0000313" key="3">
    <source>
        <dbReference type="Proteomes" id="UP000276215"/>
    </source>
</evidence>
<gene>
    <name evidence="2" type="ORF">L873DRAFT_1811444</name>
</gene>
<proteinExistence type="predicted"/>
<accession>A0A3N4JRA7</accession>
<evidence type="ECO:0000313" key="2">
    <source>
        <dbReference type="EMBL" id="RPA96334.1"/>
    </source>
</evidence>
<evidence type="ECO:0008006" key="4">
    <source>
        <dbReference type="Google" id="ProtNLM"/>
    </source>
</evidence>
<sequence>MLGPTVSPVLHCLRLTRTFFFFIILLAAVRGGNENSDLGPLSGACPPTARSFDFVIDEICPFP</sequence>
<dbReference type="Proteomes" id="UP000276215">
    <property type="component" value="Unassembled WGS sequence"/>
</dbReference>
<feature type="signal peptide" evidence="1">
    <location>
        <begin position="1"/>
        <end position="31"/>
    </location>
</feature>
<evidence type="ECO:0000256" key="1">
    <source>
        <dbReference type="SAM" id="SignalP"/>
    </source>
</evidence>
<keyword evidence="1" id="KW-0732">Signal</keyword>
<dbReference type="EMBL" id="ML120415">
    <property type="protein sequence ID" value="RPA96334.1"/>
    <property type="molecule type" value="Genomic_DNA"/>
</dbReference>
<feature type="chain" id="PRO_5018220087" description="Secreted protein" evidence="1">
    <location>
        <begin position="32"/>
        <end position="63"/>
    </location>
</feature>